<gene>
    <name evidence="1" type="primary">gldD</name>
    <name evidence="1" type="ORF">KK078_01830</name>
</gene>
<organism evidence="1 2">
    <name type="scientific">Dawidia soli</name>
    <dbReference type="NCBI Taxonomy" id="2782352"/>
    <lineage>
        <taxon>Bacteria</taxon>
        <taxon>Pseudomonadati</taxon>
        <taxon>Bacteroidota</taxon>
        <taxon>Cytophagia</taxon>
        <taxon>Cytophagales</taxon>
        <taxon>Chryseotaleaceae</taxon>
        <taxon>Dawidia</taxon>
    </lineage>
</organism>
<comment type="caution">
    <text evidence="1">The sequence shown here is derived from an EMBL/GenBank/DDBJ whole genome shotgun (WGS) entry which is preliminary data.</text>
</comment>
<reference evidence="1 2" key="1">
    <citation type="submission" date="2021-05" db="EMBL/GenBank/DDBJ databases">
        <title>A Polyphasic approach of four new species of the genus Ohtaekwangia: Ohtaekwangia histidinii sp. nov., Ohtaekwangia cretensis sp. nov., Ohtaekwangia indiensis sp. nov., Ohtaekwangia reichenbachii sp. nov. from diverse environment.</title>
        <authorList>
            <person name="Octaviana S."/>
        </authorList>
    </citation>
    <scope>NUCLEOTIDE SEQUENCE [LARGE SCALE GENOMIC DNA]</scope>
    <source>
        <strain evidence="1 2">PWU37</strain>
    </source>
</reference>
<keyword evidence="2" id="KW-1185">Reference proteome</keyword>
<dbReference type="InterPro" id="IPR019850">
    <property type="entry name" value="GldD-like"/>
</dbReference>
<proteinExistence type="predicted"/>
<evidence type="ECO:0000313" key="2">
    <source>
        <dbReference type="Proteomes" id="UP001319180"/>
    </source>
</evidence>
<name>A0AAP2D9V4_9BACT</name>
<dbReference type="EMBL" id="JAHESC010000002">
    <property type="protein sequence ID" value="MBT1685272.1"/>
    <property type="molecule type" value="Genomic_DNA"/>
</dbReference>
<dbReference type="Pfam" id="PF25593">
    <property type="entry name" value="GldD_lipo"/>
    <property type="match status" value="1"/>
</dbReference>
<sequence length="201" mass="22762">MSGKSINIFGLGLITVLFVNSCTREYLPKPLGYNRLELPEPAYTSLPDSLPYTFEYSKHARLLPDSSRIREKYWIEIYYPALKANVHITYKPLHRDETLLKELLDDAYTLTAKHQIKASAINEVITTTPTGKTAVIAELEGEVPSQFQFTVTDSVNNFMRGALYFNTQVANDSLAPAIDYMKKDIMHMINTLAWKKPGPSI</sequence>
<evidence type="ECO:0000313" key="1">
    <source>
        <dbReference type="EMBL" id="MBT1685272.1"/>
    </source>
</evidence>
<dbReference type="Proteomes" id="UP001319180">
    <property type="component" value="Unassembled WGS sequence"/>
</dbReference>
<dbReference type="NCBIfam" id="TIGR03512">
    <property type="entry name" value="GldD_lipo"/>
    <property type="match status" value="1"/>
</dbReference>
<dbReference type="AlphaFoldDB" id="A0AAP2D9V4"/>
<dbReference type="RefSeq" id="WP_254088525.1">
    <property type="nucleotide sequence ID" value="NZ_JAHESC010000002.1"/>
</dbReference>
<accession>A0AAP2D9V4</accession>
<keyword evidence="1" id="KW-0449">Lipoprotein</keyword>
<protein>
    <submittedName>
        <fullName evidence="1">Gliding motility lipoprotein GldD</fullName>
    </submittedName>
</protein>